<gene>
    <name evidence="1" type="ORF">RMAR0315_LOCUS11137</name>
</gene>
<dbReference type="AlphaFoldDB" id="A0A7S0BR26"/>
<dbReference type="InterPro" id="IPR045851">
    <property type="entry name" value="AMP-bd_C_sf"/>
</dbReference>
<organism evidence="1">
    <name type="scientific">Rhodosorus marinus</name>
    <dbReference type="NCBI Taxonomy" id="101924"/>
    <lineage>
        <taxon>Eukaryota</taxon>
        <taxon>Rhodophyta</taxon>
        <taxon>Stylonematophyceae</taxon>
        <taxon>Stylonematales</taxon>
        <taxon>Stylonemataceae</taxon>
        <taxon>Rhodosorus</taxon>
    </lineage>
</organism>
<dbReference type="EMBL" id="HBEK01020424">
    <property type="protein sequence ID" value="CAD8401134.1"/>
    <property type="molecule type" value="Transcribed_RNA"/>
</dbReference>
<dbReference type="Gene3D" id="3.30.300.30">
    <property type="match status" value="1"/>
</dbReference>
<name>A0A7S0BR26_9RHOD</name>
<proteinExistence type="predicted"/>
<dbReference type="SUPFAM" id="SSF56801">
    <property type="entry name" value="Acetyl-CoA synthetase-like"/>
    <property type="match status" value="1"/>
</dbReference>
<protein>
    <submittedName>
        <fullName evidence="1">Uncharacterized protein</fullName>
    </submittedName>
</protein>
<evidence type="ECO:0000313" key="1">
    <source>
        <dbReference type="EMBL" id="CAD8401134.1"/>
    </source>
</evidence>
<sequence length="106" mass="11257">MVMHPAVEGCIAYTVDNPKGGVDIHSHVVLAKGARCSEEWLRLHAQTKLPAALVPTGFASVSLIPHGASRADAASMTSCGVDFVPSKDRTLRKPTWTHVNTPSVKA</sequence>
<accession>A0A7S0BR26</accession>
<reference evidence="1" key="1">
    <citation type="submission" date="2021-01" db="EMBL/GenBank/DDBJ databases">
        <authorList>
            <person name="Corre E."/>
            <person name="Pelletier E."/>
            <person name="Niang G."/>
            <person name="Scheremetjew M."/>
            <person name="Finn R."/>
            <person name="Kale V."/>
            <person name="Holt S."/>
            <person name="Cochrane G."/>
            <person name="Meng A."/>
            <person name="Brown T."/>
            <person name="Cohen L."/>
        </authorList>
    </citation>
    <scope>NUCLEOTIDE SEQUENCE</scope>
    <source>
        <strain evidence="1">UTEX LB 2760</strain>
    </source>
</reference>